<sequence>MKSINCNTKTLRREEREKTHMKNFKSRLFVTSATLAAIGFMATANPIQANATEYTSSTWTARTADQIKADIQNLESGSKYTFQWGDTLSAIAVATDVSVNALVDVNSIGNADMIIAGNAIVLSADHKIVTVEQDSEVKSYDISSEEAVEVETPVEAVEEVQAAAPVAEPVAEPVAAPAVETYVEPVAVAQTAATTYQASYFLYQVVQAEAGPSYQEKLNVASVIMNRVDSGIWGGTTIDAVLYASGQFSVVSNGAAAAQVPSAETIQAVNEVLNGYRSTSAQSFRASGDGVTNVFF</sequence>
<feature type="domain" description="LysM" evidence="1">
    <location>
        <begin position="78"/>
        <end position="122"/>
    </location>
</feature>
<dbReference type="Pfam" id="PF07486">
    <property type="entry name" value="Hydrolase_2"/>
    <property type="match status" value="1"/>
</dbReference>
<dbReference type="InterPro" id="IPR018392">
    <property type="entry name" value="LysM"/>
</dbReference>
<dbReference type="Pfam" id="PF01476">
    <property type="entry name" value="LysM"/>
    <property type="match status" value="1"/>
</dbReference>
<dbReference type="EMBL" id="VSSQ01001738">
    <property type="protein sequence ID" value="MPM10763.1"/>
    <property type="molecule type" value="Genomic_DNA"/>
</dbReference>
<evidence type="ECO:0000313" key="2">
    <source>
        <dbReference type="EMBL" id="MPM10763.1"/>
    </source>
</evidence>
<comment type="caution">
    <text evidence="2">The sequence shown here is derived from an EMBL/GenBank/DDBJ whole genome shotgun (WGS) entry which is preliminary data.</text>
</comment>
<proteinExistence type="predicted"/>
<name>A0A644X925_9ZZZZ</name>
<dbReference type="Gene3D" id="3.10.350.10">
    <property type="entry name" value="LysM domain"/>
    <property type="match status" value="1"/>
</dbReference>
<protein>
    <recommendedName>
        <fullName evidence="1">LysM domain-containing protein</fullName>
    </recommendedName>
</protein>
<dbReference type="InterPro" id="IPR011105">
    <property type="entry name" value="Cell_wall_hydrolase_SleB"/>
</dbReference>
<dbReference type="GO" id="GO:0016787">
    <property type="term" value="F:hydrolase activity"/>
    <property type="evidence" value="ECO:0007669"/>
    <property type="project" value="InterPro"/>
</dbReference>
<organism evidence="2">
    <name type="scientific">bioreactor metagenome</name>
    <dbReference type="NCBI Taxonomy" id="1076179"/>
    <lineage>
        <taxon>unclassified sequences</taxon>
        <taxon>metagenomes</taxon>
        <taxon>ecological metagenomes</taxon>
    </lineage>
</organism>
<dbReference type="CDD" id="cd00118">
    <property type="entry name" value="LysM"/>
    <property type="match status" value="1"/>
</dbReference>
<dbReference type="SMART" id="SM00257">
    <property type="entry name" value="LysM"/>
    <property type="match status" value="1"/>
</dbReference>
<gene>
    <name evidence="2" type="ORF">SDC9_57098</name>
</gene>
<dbReference type="PROSITE" id="PS51782">
    <property type="entry name" value="LYSM"/>
    <property type="match status" value="1"/>
</dbReference>
<dbReference type="InterPro" id="IPR036779">
    <property type="entry name" value="LysM_dom_sf"/>
</dbReference>
<dbReference type="AlphaFoldDB" id="A0A644X925"/>
<dbReference type="SUPFAM" id="SSF54106">
    <property type="entry name" value="LysM domain"/>
    <property type="match status" value="1"/>
</dbReference>
<dbReference type="InterPro" id="IPR042047">
    <property type="entry name" value="SleB_dom1"/>
</dbReference>
<reference evidence="2" key="1">
    <citation type="submission" date="2019-08" db="EMBL/GenBank/DDBJ databases">
        <authorList>
            <person name="Kucharzyk K."/>
            <person name="Murdoch R.W."/>
            <person name="Higgins S."/>
            <person name="Loffler F."/>
        </authorList>
    </citation>
    <scope>NUCLEOTIDE SEQUENCE</scope>
</reference>
<dbReference type="Gene3D" id="1.10.10.2520">
    <property type="entry name" value="Cell wall hydrolase SleB, domain 1"/>
    <property type="match status" value="1"/>
</dbReference>
<accession>A0A644X925</accession>
<evidence type="ECO:0000259" key="1">
    <source>
        <dbReference type="PROSITE" id="PS51782"/>
    </source>
</evidence>